<feature type="transmembrane region" description="Helical" evidence="1">
    <location>
        <begin position="58"/>
        <end position="80"/>
    </location>
</feature>
<protein>
    <submittedName>
        <fullName evidence="2">Uncharacterized protein</fullName>
    </submittedName>
</protein>
<evidence type="ECO:0000256" key="1">
    <source>
        <dbReference type="SAM" id="Phobius"/>
    </source>
</evidence>
<gene>
    <name evidence="2" type="ORF">LUCI_2589</name>
</gene>
<dbReference type="OrthoDB" id="9860049at2"/>
<keyword evidence="1" id="KW-0472">Membrane</keyword>
<evidence type="ECO:0000313" key="2">
    <source>
        <dbReference type="EMBL" id="VBB07345.1"/>
    </source>
</evidence>
<evidence type="ECO:0000313" key="3">
    <source>
        <dbReference type="Proteomes" id="UP000277811"/>
    </source>
</evidence>
<accession>A0A498R8P7</accession>
<reference evidence="2 3" key="1">
    <citation type="submission" date="2018-06" db="EMBL/GenBank/DDBJ databases">
        <authorList>
            <person name="Strepis N."/>
        </authorList>
    </citation>
    <scope>NUCLEOTIDE SEQUENCE [LARGE SCALE GENOMIC DNA]</scope>
    <source>
        <strain evidence="2">LUCI</strain>
    </source>
</reference>
<keyword evidence="3" id="KW-1185">Reference proteome</keyword>
<proteinExistence type="predicted"/>
<keyword evidence="1" id="KW-1133">Transmembrane helix</keyword>
<dbReference type="EMBL" id="UPPP01000073">
    <property type="protein sequence ID" value="VBB07345.1"/>
    <property type="molecule type" value="Genomic_DNA"/>
</dbReference>
<dbReference type="Proteomes" id="UP000277811">
    <property type="component" value="Unassembled WGS sequence"/>
</dbReference>
<dbReference type="RefSeq" id="WP_122628288.1">
    <property type="nucleotide sequence ID" value="NZ_UPPP01000073.1"/>
</dbReference>
<sequence>MGENQIAVPMDVFLKIIEGQARIEAKLDTHISTESTLENRVYALETDANQAKGGRRMLMWIIPAISGLAAIAGTAITYAVTVGRYIEQFNHLGVK</sequence>
<dbReference type="AlphaFoldDB" id="A0A498R8P7"/>
<keyword evidence="1" id="KW-0812">Transmembrane</keyword>
<name>A0A498R8P7_9FIRM</name>
<organism evidence="2 3">
    <name type="scientific">Lucifera butyrica</name>
    <dbReference type="NCBI Taxonomy" id="1351585"/>
    <lineage>
        <taxon>Bacteria</taxon>
        <taxon>Bacillati</taxon>
        <taxon>Bacillota</taxon>
        <taxon>Negativicutes</taxon>
        <taxon>Veillonellales</taxon>
        <taxon>Veillonellaceae</taxon>
        <taxon>Lucifera</taxon>
    </lineage>
</organism>